<organism evidence="3 4">
    <name type="scientific">Cyclotella cryptica</name>
    <dbReference type="NCBI Taxonomy" id="29204"/>
    <lineage>
        <taxon>Eukaryota</taxon>
        <taxon>Sar</taxon>
        <taxon>Stramenopiles</taxon>
        <taxon>Ochrophyta</taxon>
        <taxon>Bacillariophyta</taxon>
        <taxon>Coscinodiscophyceae</taxon>
        <taxon>Thalassiosirophycidae</taxon>
        <taxon>Stephanodiscales</taxon>
        <taxon>Stephanodiscaceae</taxon>
        <taxon>Cyclotella</taxon>
    </lineage>
</organism>
<keyword evidence="2" id="KW-1133">Transmembrane helix</keyword>
<evidence type="ECO:0000313" key="3">
    <source>
        <dbReference type="EMBL" id="KAL3799760.1"/>
    </source>
</evidence>
<protein>
    <recommendedName>
        <fullName evidence="5">Transmembrane protein</fullName>
    </recommendedName>
</protein>
<feature type="transmembrane region" description="Helical" evidence="2">
    <location>
        <begin position="151"/>
        <end position="169"/>
    </location>
</feature>
<name>A0ABD3QH62_9STRA</name>
<feature type="transmembrane region" description="Helical" evidence="2">
    <location>
        <begin position="403"/>
        <end position="421"/>
    </location>
</feature>
<proteinExistence type="predicted"/>
<evidence type="ECO:0008006" key="5">
    <source>
        <dbReference type="Google" id="ProtNLM"/>
    </source>
</evidence>
<comment type="caution">
    <text evidence="3">The sequence shown here is derived from an EMBL/GenBank/DDBJ whole genome shotgun (WGS) entry which is preliminary data.</text>
</comment>
<dbReference type="AlphaFoldDB" id="A0ABD3QH62"/>
<feature type="transmembrane region" description="Helical" evidence="2">
    <location>
        <begin position="312"/>
        <end position="328"/>
    </location>
</feature>
<evidence type="ECO:0000313" key="4">
    <source>
        <dbReference type="Proteomes" id="UP001516023"/>
    </source>
</evidence>
<feature type="transmembrane region" description="Helical" evidence="2">
    <location>
        <begin position="277"/>
        <end position="300"/>
    </location>
</feature>
<feature type="transmembrane region" description="Helical" evidence="2">
    <location>
        <begin position="340"/>
        <end position="364"/>
    </location>
</feature>
<dbReference type="Proteomes" id="UP001516023">
    <property type="component" value="Unassembled WGS sequence"/>
</dbReference>
<dbReference type="EMBL" id="JABMIG020000036">
    <property type="protein sequence ID" value="KAL3799760.1"/>
    <property type="molecule type" value="Genomic_DNA"/>
</dbReference>
<reference evidence="3 4" key="1">
    <citation type="journal article" date="2020" name="G3 (Bethesda)">
        <title>Improved Reference Genome for Cyclotella cryptica CCMP332, a Model for Cell Wall Morphogenesis, Salinity Adaptation, and Lipid Production in Diatoms (Bacillariophyta).</title>
        <authorList>
            <person name="Roberts W.R."/>
            <person name="Downey K.M."/>
            <person name="Ruck E.C."/>
            <person name="Traller J.C."/>
            <person name="Alverson A.J."/>
        </authorList>
    </citation>
    <scope>NUCLEOTIDE SEQUENCE [LARGE SCALE GENOMIC DNA]</scope>
    <source>
        <strain evidence="3 4">CCMP332</strain>
    </source>
</reference>
<evidence type="ECO:0000256" key="1">
    <source>
        <dbReference type="SAM" id="MobiDB-lite"/>
    </source>
</evidence>
<keyword evidence="2" id="KW-0812">Transmembrane</keyword>
<keyword evidence="4" id="KW-1185">Reference proteome</keyword>
<feature type="region of interest" description="Disordered" evidence="1">
    <location>
        <begin position="99"/>
        <end position="127"/>
    </location>
</feature>
<keyword evidence="2" id="KW-0472">Membrane</keyword>
<evidence type="ECO:0000256" key="2">
    <source>
        <dbReference type="SAM" id="Phobius"/>
    </source>
</evidence>
<feature type="transmembrane region" description="Helical" evidence="2">
    <location>
        <begin position="750"/>
        <end position="769"/>
    </location>
</feature>
<accession>A0ABD3QH62</accession>
<feature type="transmembrane region" description="Helical" evidence="2">
    <location>
        <begin position="222"/>
        <end position="240"/>
    </location>
</feature>
<gene>
    <name evidence="3" type="ORF">HJC23_010410</name>
</gene>
<sequence>MMEAASQIRIPRSLSAPDACFAVLVAVYLQYKQYNRRRQRTMKEGGRSSTMVPLRGSSLFHELLFTRLSVMSSPLSMASKLNAKVVDLQAEEDLDNFTSSAVPDKKAPRKSKTKSTKSAGKKDSPGVMEVRSRRIKIGELVLSEHFPALETVMNLSLAVLIGLVLRWVFGLIRSLRLSRVIDGVEGLCCSSFRGLDNDPPGSFERLLACVLIKTEGDEAGKFLLTVLLVFLFFGIYKLAWSATNPSEISDGSDSDKQIKDTNVIIYKRIPRHKVKRFFAFLGSTLSALWLFHTPALLRYFGLFGLIEAAEEFSARLLLLGNLVGILSIPENDPLVGYSSMFQNITILFLTGLALLWGLVASTLFECIQETARNAAFVLSSNSSNNKKKKASPDEKVALMNTRVMLIIQALAPLVVICSFFAESHFAESIMKSSKAGPNASFSKQYLQNSGQFVRAGLSWSFIGASIYTIRALLQSYLDQASTLASTMSALGEGAKNRGKRDSKHLDPFGERFAKIVPTAGKIAAFPSFVFAILACAHLRGGDIPSHPGVGRDKLDALSVTAVKGLSPPYSGEYAMWIESEPQSQLEDANDAFMRAASMSQVSWEVTTFRDSAHRKIADWLGKNKFCHTPAQRSIKSLGRHINYLVLERNNITLNENTTLPTPINGPQLLEFASPIPYTLIDMLLGQKMASRSAYDETTCSTGTNDSAHESHECTVLPRKRPTINMVASSVLSHHIFTPTVVIPIVDTLSFLNSIWWTLWYTVMVVWYGIKIRRTAALRISA</sequence>